<gene>
    <name evidence="1" type="ORF">MENTE1834_LOCUS2618</name>
</gene>
<proteinExistence type="predicted"/>
<name>A0ACB0XRI1_MELEN</name>
<reference evidence="1" key="1">
    <citation type="submission" date="2023-11" db="EMBL/GenBank/DDBJ databases">
        <authorList>
            <person name="Poullet M."/>
        </authorList>
    </citation>
    <scope>NUCLEOTIDE SEQUENCE</scope>
    <source>
        <strain evidence="1">E1834</strain>
    </source>
</reference>
<dbReference type="Proteomes" id="UP001497535">
    <property type="component" value="Unassembled WGS sequence"/>
</dbReference>
<evidence type="ECO:0000313" key="1">
    <source>
        <dbReference type="EMBL" id="CAK5014133.1"/>
    </source>
</evidence>
<dbReference type="EMBL" id="CAVMJV010000002">
    <property type="protein sequence ID" value="CAK5014133.1"/>
    <property type="molecule type" value="Genomic_DNA"/>
</dbReference>
<organism evidence="1 2">
    <name type="scientific">Meloidogyne enterolobii</name>
    <name type="common">Root-knot nematode worm</name>
    <name type="synonym">Meloidogyne mayaguensis</name>
    <dbReference type="NCBI Taxonomy" id="390850"/>
    <lineage>
        <taxon>Eukaryota</taxon>
        <taxon>Metazoa</taxon>
        <taxon>Ecdysozoa</taxon>
        <taxon>Nematoda</taxon>
        <taxon>Chromadorea</taxon>
        <taxon>Rhabditida</taxon>
        <taxon>Tylenchina</taxon>
        <taxon>Tylenchomorpha</taxon>
        <taxon>Tylenchoidea</taxon>
        <taxon>Meloidogynidae</taxon>
        <taxon>Meloidogyninae</taxon>
        <taxon>Meloidogyne</taxon>
    </lineage>
</organism>
<protein>
    <submittedName>
        <fullName evidence="1">Uncharacterized protein</fullName>
    </submittedName>
</protein>
<evidence type="ECO:0000313" key="2">
    <source>
        <dbReference type="Proteomes" id="UP001497535"/>
    </source>
</evidence>
<comment type="caution">
    <text evidence="1">The sequence shown here is derived from an EMBL/GenBank/DDBJ whole genome shotgun (WGS) entry which is preliminary data.</text>
</comment>
<keyword evidence="2" id="KW-1185">Reference proteome</keyword>
<sequence length="80" mass="9431">MGIGTLLHSILEDASRYTNIFYQTNIFKYAMKMKHKNSGEIKFIVKCRGCWDKVDSPLDFEQFKVIFRSFLNFKNNLENG</sequence>
<accession>A0ACB0XRI1</accession>